<evidence type="ECO:0008006" key="3">
    <source>
        <dbReference type="Google" id="ProtNLM"/>
    </source>
</evidence>
<sequence>MSNLLFDLHLDRHGFWHWLGFMPGSDKIVVSRRGWTNRAEASLAMTRFIELLARNAV</sequence>
<evidence type="ECO:0000313" key="1">
    <source>
        <dbReference type="EMBL" id="NYD89737.1"/>
    </source>
</evidence>
<accession>A0A7Y9FMP6</accession>
<dbReference type="AlphaFoldDB" id="A0A7Y9FMP6"/>
<name>A0A7Y9FMP6_9SPHN</name>
<dbReference type="EMBL" id="JACCBY010000002">
    <property type="protein sequence ID" value="NYD89737.1"/>
    <property type="molecule type" value="Genomic_DNA"/>
</dbReference>
<comment type="caution">
    <text evidence="1">The sequence shown here is derived from an EMBL/GenBank/DDBJ whole genome shotgun (WGS) entry which is preliminary data.</text>
</comment>
<keyword evidence="2" id="KW-1185">Reference proteome</keyword>
<proteinExistence type="predicted"/>
<reference evidence="1 2" key="1">
    <citation type="submission" date="2020-07" db="EMBL/GenBank/DDBJ databases">
        <authorList>
            <person name="Partida-Martinez L."/>
            <person name="Huntemann M."/>
            <person name="Clum A."/>
            <person name="Wang J."/>
            <person name="Palaniappan K."/>
            <person name="Ritter S."/>
            <person name="Chen I.-M."/>
            <person name="Stamatis D."/>
            <person name="Reddy T."/>
            <person name="O'Malley R."/>
            <person name="Daum C."/>
            <person name="Shapiro N."/>
            <person name="Ivanova N."/>
            <person name="Kyrpides N."/>
            <person name="Woyke T."/>
        </authorList>
    </citation>
    <scope>NUCLEOTIDE SEQUENCE [LARGE SCALE GENOMIC DNA]</scope>
    <source>
        <strain evidence="1 2">AS2.3</strain>
    </source>
</reference>
<organism evidence="1 2">
    <name type="scientific">Sphingomonas melonis</name>
    <dbReference type="NCBI Taxonomy" id="152682"/>
    <lineage>
        <taxon>Bacteria</taxon>
        <taxon>Pseudomonadati</taxon>
        <taxon>Pseudomonadota</taxon>
        <taxon>Alphaproteobacteria</taxon>
        <taxon>Sphingomonadales</taxon>
        <taxon>Sphingomonadaceae</taxon>
        <taxon>Sphingomonas</taxon>
    </lineage>
</organism>
<reference evidence="1 2" key="2">
    <citation type="submission" date="2020-08" db="EMBL/GenBank/DDBJ databases">
        <title>The Agave Microbiome: Exploring the role of microbial communities in plant adaptations to desert environments.</title>
        <authorList>
            <person name="Partida-Martinez L.P."/>
        </authorList>
    </citation>
    <scope>NUCLEOTIDE SEQUENCE [LARGE SCALE GENOMIC DNA]</scope>
    <source>
        <strain evidence="1 2">AS2.3</strain>
    </source>
</reference>
<dbReference type="Proteomes" id="UP000517753">
    <property type="component" value="Unassembled WGS sequence"/>
</dbReference>
<evidence type="ECO:0000313" key="2">
    <source>
        <dbReference type="Proteomes" id="UP000517753"/>
    </source>
</evidence>
<protein>
    <recommendedName>
        <fullName evidence="3">Transposase</fullName>
    </recommendedName>
</protein>
<gene>
    <name evidence="1" type="ORF">HD841_001517</name>
</gene>